<dbReference type="InterPro" id="IPR029041">
    <property type="entry name" value="FAD-linked_oxidoreductase-like"/>
</dbReference>
<dbReference type="InterPro" id="IPR048798">
    <property type="entry name" value="PutA_RHH"/>
</dbReference>
<dbReference type="Pfam" id="PF14850">
    <property type="entry name" value="Pro_dh-DNA_bdg"/>
    <property type="match status" value="1"/>
</dbReference>
<keyword evidence="12 18" id="KW-0804">Transcription</keyword>
<evidence type="ECO:0000256" key="9">
    <source>
        <dbReference type="ARBA" id="ARBA00023027"/>
    </source>
</evidence>
<dbReference type="PROSITE" id="PS00070">
    <property type="entry name" value="ALDEHYDE_DEHYDR_CYS"/>
    <property type="match status" value="1"/>
</dbReference>
<dbReference type="SUPFAM" id="SSF47598">
    <property type="entry name" value="Ribbon-helix-helix"/>
    <property type="match status" value="1"/>
</dbReference>
<feature type="active site" evidence="19">
    <location>
        <position position="910"/>
    </location>
</feature>
<comment type="caution">
    <text evidence="25">The sequence shown here is derived from an EMBL/GenBank/DDBJ whole genome shotgun (WGS) entry which is preliminary data.</text>
</comment>
<evidence type="ECO:0000256" key="16">
    <source>
        <dbReference type="ARBA" id="ARBA00060889"/>
    </source>
</evidence>
<comment type="similarity">
    <text evidence="16 18">In the N-terminal section; belongs to the proline dehydrogenase family.</text>
</comment>
<evidence type="ECO:0000256" key="13">
    <source>
        <dbReference type="ARBA" id="ARBA00023268"/>
    </source>
</evidence>
<dbReference type="GO" id="GO:0003842">
    <property type="term" value="F:L-glutamate gamma-semialdehyde dehydrogenase activity"/>
    <property type="evidence" value="ECO:0007669"/>
    <property type="project" value="UniProtKB-UniRule"/>
</dbReference>
<keyword evidence="9 18" id="KW-0520">NAD</keyword>
<dbReference type="InterPro" id="IPR041349">
    <property type="entry name" value="PRODH"/>
</dbReference>
<keyword evidence="6 18" id="KW-0274">FAD</keyword>
<dbReference type="FunFam" id="3.40.309.10:FF:000005">
    <property type="entry name" value="1-pyrroline-5-carboxylate dehydrogenase 1"/>
    <property type="match status" value="1"/>
</dbReference>
<comment type="similarity">
    <text evidence="17 18">In the C-terminal section; belongs to the aldehyde dehydrogenase family.</text>
</comment>
<evidence type="ECO:0000256" key="11">
    <source>
        <dbReference type="ARBA" id="ARBA00023125"/>
    </source>
</evidence>
<dbReference type="EMBL" id="PDNW01000020">
    <property type="protein sequence ID" value="PLC48445.1"/>
    <property type="molecule type" value="Genomic_DNA"/>
</dbReference>
<dbReference type="InterPro" id="IPR016161">
    <property type="entry name" value="Ald_DH/histidinol_DH"/>
</dbReference>
<comment type="cofactor">
    <cofactor evidence="1 18">
        <name>FAD</name>
        <dbReference type="ChEBI" id="CHEBI:57692"/>
    </cofactor>
</comment>
<evidence type="ECO:0000256" key="5">
    <source>
        <dbReference type="ARBA" id="ARBA00022630"/>
    </source>
</evidence>
<feature type="domain" description="Proline utilization A proline dehydrogenase N-terminal" evidence="23">
    <location>
        <begin position="87"/>
        <end position="132"/>
    </location>
</feature>
<dbReference type="Proteomes" id="UP000234190">
    <property type="component" value="Unassembled WGS sequence"/>
</dbReference>
<dbReference type="AlphaFoldDB" id="A0A2N4U094"/>
<dbReference type="GO" id="GO:0003700">
    <property type="term" value="F:DNA-binding transcription factor activity"/>
    <property type="evidence" value="ECO:0007669"/>
    <property type="project" value="InterPro"/>
</dbReference>
<dbReference type="Gene3D" id="3.40.309.10">
    <property type="entry name" value="Aldehyde Dehydrogenase, Chain A, domain 2"/>
    <property type="match status" value="1"/>
</dbReference>
<evidence type="ECO:0000313" key="25">
    <source>
        <dbReference type="EMBL" id="PLC48445.1"/>
    </source>
</evidence>
<dbReference type="Pfam" id="PF21775">
    <property type="entry name" value="PutA_1st"/>
    <property type="match status" value="1"/>
</dbReference>
<proteinExistence type="inferred from homology"/>
<dbReference type="NCBIfam" id="TIGR01238">
    <property type="entry name" value="D1pyr5carbox3"/>
    <property type="match status" value="1"/>
</dbReference>
<dbReference type="FunFam" id="3.20.20.220:FF:000004">
    <property type="entry name" value="Bifunctional protein PutA"/>
    <property type="match status" value="1"/>
</dbReference>
<keyword evidence="8 18" id="KW-0805">Transcription regulation</keyword>
<evidence type="ECO:0000256" key="7">
    <source>
        <dbReference type="ARBA" id="ARBA00023002"/>
    </source>
</evidence>
<feature type="domain" description="Proline dehydrogenase" evidence="21">
    <location>
        <begin position="261"/>
        <end position="561"/>
    </location>
</feature>
<comment type="function">
    <text evidence="18">Oxidizes proline to glutamate for use as a carbon and nitrogen source.</text>
</comment>
<dbReference type="SUPFAM" id="SSF81935">
    <property type="entry name" value="N-terminal domain of bifunctional PutA protein"/>
    <property type="match status" value="1"/>
</dbReference>
<keyword evidence="4 18" id="KW-0678">Repressor</keyword>
<dbReference type="PANTHER" id="PTHR42862:SF1">
    <property type="entry name" value="DELTA-1-PYRROLINE-5-CARBOXYLATE DEHYDROGENASE 2, ISOFORM A-RELATED"/>
    <property type="match status" value="1"/>
</dbReference>
<dbReference type="Gene3D" id="3.20.20.220">
    <property type="match status" value="1"/>
</dbReference>
<dbReference type="OrthoDB" id="6187633at2"/>
<dbReference type="EC" id="1.2.1.88" evidence="18"/>
<comment type="pathway">
    <text evidence="2 18">Amino-acid degradation; L-proline degradation into L-glutamate; L-glutamate from L-proline: step 1/2.</text>
</comment>
<dbReference type="FunFam" id="1.20.5.460:FF:000001">
    <property type="entry name" value="Bifunctional protein PutA"/>
    <property type="match status" value="1"/>
</dbReference>
<dbReference type="UniPathway" id="UPA00261">
    <property type="reaction ID" value="UER00373"/>
</dbReference>
<keyword evidence="11 18" id="KW-0238">DNA-binding</keyword>
<dbReference type="Pfam" id="PF00171">
    <property type="entry name" value="Aldedh"/>
    <property type="match status" value="1"/>
</dbReference>
<evidence type="ECO:0000313" key="26">
    <source>
        <dbReference type="Proteomes" id="UP000234190"/>
    </source>
</evidence>
<evidence type="ECO:0000256" key="18">
    <source>
        <dbReference type="PIRNR" id="PIRNR000197"/>
    </source>
</evidence>
<evidence type="ECO:0000259" key="24">
    <source>
        <dbReference type="Pfam" id="PF21775"/>
    </source>
</evidence>
<keyword evidence="13" id="KW-0511">Multifunctional enzyme</keyword>
<evidence type="ECO:0000256" key="3">
    <source>
        <dbReference type="ARBA" id="ARBA00004786"/>
    </source>
</evidence>
<dbReference type="InterPro" id="IPR016163">
    <property type="entry name" value="Ald_DH_C"/>
</dbReference>
<evidence type="ECO:0000256" key="19">
    <source>
        <dbReference type="PIRSR" id="PIRSR000197-1"/>
    </source>
</evidence>
<dbReference type="NCBIfam" id="NF008772">
    <property type="entry name" value="PRK11809.1"/>
    <property type="match status" value="1"/>
</dbReference>
<dbReference type="EC" id="1.5.5.2" evidence="18"/>
<feature type="domain" description="PutA RHH" evidence="24">
    <location>
        <begin position="11"/>
        <end position="42"/>
    </location>
</feature>
<evidence type="ECO:0000259" key="20">
    <source>
        <dbReference type="Pfam" id="PF00171"/>
    </source>
</evidence>
<evidence type="ECO:0000256" key="17">
    <source>
        <dbReference type="ARBA" id="ARBA00060911"/>
    </source>
</evidence>
<evidence type="ECO:0000256" key="4">
    <source>
        <dbReference type="ARBA" id="ARBA00022491"/>
    </source>
</evidence>
<dbReference type="InterPro" id="IPR016160">
    <property type="entry name" value="Ald_DH_CS_CYS"/>
</dbReference>
<dbReference type="SUPFAM" id="SSF51730">
    <property type="entry name" value="FAD-linked oxidoreductase"/>
    <property type="match status" value="1"/>
</dbReference>
<keyword evidence="10 18" id="KW-0642">Proline metabolism</keyword>
<dbReference type="InterPro" id="IPR013321">
    <property type="entry name" value="Arc_rbn_hlx_hlx"/>
</dbReference>
<comment type="catalytic activity">
    <reaction evidence="15 18">
        <text>L-proline + a quinone = (S)-1-pyrroline-5-carboxylate + a quinol + H(+)</text>
        <dbReference type="Rhea" id="RHEA:23784"/>
        <dbReference type="ChEBI" id="CHEBI:15378"/>
        <dbReference type="ChEBI" id="CHEBI:17388"/>
        <dbReference type="ChEBI" id="CHEBI:24646"/>
        <dbReference type="ChEBI" id="CHEBI:60039"/>
        <dbReference type="ChEBI" id="CHEBI:132124"/>
        <dbReference type="EC" id="1.5.5.2"/>
    </reaction>
</comment>
<dbReference type="GO" id="GO:0009898">
    <property type="term" value="C:cytoplasmic side of plasma membrane"/>
    <property type="evidence" value="ECO:0007669"/>
    <property type="project" value="TreeGrafter"/>
</dbReference>
<name>A0A2N4U094_9BURK</name>
<dbReference type="PIRSF" id="PIRSF000197">
    <property type="entry name" value="Bifunct_PutA"/>
    <property type="match status" value="1"/>
</dbReference>
<evidence type="ECO:0000256" key="12">
    <source>
        <dbReference type="ARBA" id="ARBA00023163"/>
    </source>
</evidence>
<evidence type="ECO:0000256" key="8">
    <source>
        <dbReference type="ARBA" id="ARBA00023015"/>
    </source>
</evidence>
<dbReference type="InterPro" id="IPR050485">
    <property type="entry name" value="Proline_metab_enzyme"/>
</dbReference>
<protein>
    <recommendedName>
        <fullName evidence="18">Bifunctional protein PutA</fullName>
    </recommendedName>
    <domain>
        <recommendedName>
            <fullName evidence="18">Proline dehydrogenase</fullName>
            <ecNumber evidence="18">1.5.5.2</ecNumber>
        </recommendedName>
        <alternativeName>
            <fullName evidence="18">Proline oxidase</fullName>
        </alternativeName>
    </domain>
    <domain>
        <recommendedName>
            <fullName evidence="18">Delta-1-pyrroline-5-carboxylate dehydrogenase</fullName>
            <shortName evidence="18">P5C dehydrogenase</shortName>
            <ecNumber evidence="18">1.2.1.88</ecNumber>
        </recommendedName>
        <alternativeName>
            <fullName evidence="18">L-glutamate gamma-semialdehyde dehydrogenase</fullName>
        </alternativeName>
    </domain>
</protein>
<evidence type="ECO:0000256" key="10">
    <source>
        <dbReference type="ARBA" id="ARBA00023062"/>
    </source>
</evidence>
<dbReference type="InterPro" id="IPR016162">
    <property type="entry name" value="Ald_DH_N"/>
</dbReference>
<evidence type="ECO:0000259" key="21">
    <source>
        <dbReference type="Pfam" id="PF01619"/>
    </source>
</evidence>
<dbReference type="Gene3D" id="1.10.1220.10">
    <property type="entry name" value="Met repressor-like"/>
    <property type="match status" value="1"/>
</dbReference>
<dbReference type="GO" id="GO:0004657">
    <property type="term" value="F:proline dehydrogenase activity"/>
    <property type="evidence" value="ECO:0007669"/>
    <property type="project" value="UniProtKB-UniRule"/>
</dbReference>
<evidence type="ECO:0000256" key="6">
    <source>
        <dbReference type="ARBA" id="ARBA00022827"/>
    </source>
</evidence>
<comment type="pathway">
    <text evidence="3 18">Amino-acid degradation; L-proline degradation into L-glutamate; L-glutamate from L-proline: step 2/2.</text>
</comment>
<evidence type="ECO:0000256" key="1">
    <source>
        <dbReference type="ARBA" id="ARBA00001974"/>
    </source>
</evidence>
<dbReference type="InterPro" id="IPR024090">
    <property type="entry name" value="PRODH_PutA_dom_I"/>
</dbReference>
<sequence length="1270" mass="136761">MATTTLGVKVDETLRERLKIAAAKLGCTPHWLHKQAVLAYIDAIERGQLPAEIAFLNNDDDTPGDITTSSEPVLPFYEFAQDVQPQSVLRAAITSAYRRPETECLPVLLDQARSAHSQEVHVLARRLVEALRGKRKGGGVEGLIQEFSLSSQEGVALMCLAEALLRIPDRATRDALIRDKISHGDWRSHMGESPSLFVNAATWGLMLTGKLVSVNSEQSLSKALTRLIGKGGEPLIRKGVNIAMRMMGEQFVTGQTISAAIANSRKLEDKGFRYSYDMLGEAATTADDAQRYYVSYEQAIHAIGKASQGRGIYEGPGISIKLSALHPRYSRAQRERVMAELLPRMTALAKLARSYDIGLNIDAEEADRLEISLDLLEALCFDPELSGWNGIGFVIQAYQKRAPFVIDYVIDLAQRSGHRIMVRLVKGAYWDTEIKRAQVDGLEGYPVYTRKLYTDVSYLACARKLLAAPQSVFPQFATHNAHTMSAIYYMAGQNYYPGQYEFQCLHGMGEPLYDEVTGPLAQGKLNRPCRIYAPVGTHETLLAYLVRRLLENGANTSFVNQIGDETLAVDSLIADPVQSAMRIQPLGAPHEKIPLPRHLLENADGRLNSAGMDLSNEQRLSSLSAALLGSAGHGWRAAPMLGDDNAVWDESRAQVVRNPADRRDVVGQVIEANEADVEAALAAAVHAAPIWQATPVGERAQCLVRAAQMLEDEMQPLLGLIVREAGKSLSNAIAEVREAVDFLRYYAAQIEGSFSNDTHRPLGPVLCISPWNFPLAIFTGQVAAALAAGNPVLAKPAEQTSLIAAAAVAVLRRAGVPAGAVQLLPGKGETVGAALVASPDVRGVMFTGSTDVARLISRTLAQRLDDAGHPIPLIAETGGQNAMVVDSSALAEQVVFDVLTSAFDSAGQRCSALRVLCVQKDCAGHVLTMLRGAMQELKVGRTDVLSADVGPVIDVQAQADIQAYIQAMRDAGHRVDQLVLDDQCLHGSFVPPTIIEISDVAALKKEVFGPVLHVVQYERDGLDAMIDAINATGYGLTFGVHTRLDETVARVSERIHAGNIYVNRNIVGAVVGVQPFGGEGLSGTGPKAGGPMYLLRLLARSPQGLPAWCTPDHIDAKPLALNGPTGESNLYYVKPRGTVLCVAATETGASRQFEACASTGNRMSLLDTAAGHAFHAACNAQQQKSIRLVSSDEVEHGDYQAVLFEGDSDTLRELNQNVAQRQGPIVSVQGLSSDELAAGAAYRLERLLREVSVSVNTAAAGGNASLMMVG</sequence>
<feature type="domain" description="Aldehyde dehydrogenase" evidence="20">
    <location>
        <begin position="651"/>
        <end position="1094"/>
    </location>
</feature>
<evidence type="ECO:0000259" key="23">
    <source>
        <dbReference type="Pfam" id="PF18327"/>
    </source>
</evidence>
<evidence type="ECO:0000256" key="15">
    <source>
        <dbReference type="ARBA" id="ARBA00048779"/>
    </source>
</evidence>
<dbReference type="GO" id="GO:0010133">
    <property type="term" value="P:L-proline catabolic process to L-glutamate"/>
    <property type="evidence" value="ECO:0007669"/>
    <property type="project" value="UniProtKB-UniRule"/>
</dbReference>
<dbReference type="SUPFAM" id="SSF53720">
    <property type="entry name" value="ALDH-like"/>
    <property type="match status" value="1"/>
</dbReference>
<feature type="domain" description="Proline dehydrogenase PutA" evidence="22">
    <location>
        <begin position="140"/>
        <end position="251"/>
    </location>
</feature>
<gene>
    <name evidence="25" type="primary">putA</name>
    <name evidence="25" type="ORF">CR159_18090</name>
</gene>
<dbReference type="InterPro" id="IPR015590">
    <property type="entry name" value="Aldehyde_DH_dom"/>
</dbReference>
<dbReference type="Pfam" id="PF01619">
    <property type="entry name" value="Pro_dh"/>
    <property type="match status" value="1"/>
</dbReference>
<evidence type="ECO:0000259" key="22">
    <source>
        <dbReference type="Pfam" id="PF14850"/>
    </source>
</evidence>
<evidence type="ECO:0000256" key="14">
    <source>
        <dbReference type="ARBA" id="ARBA00048142"/>
    </source>
</evidence>
<dbReference type="NCBIfam" id="NF008869">
    <property type="entry name" value="PRK11904.1"/>
    <property type="match status" value="1"/>
</dbReference>
<dbReference type="InterPro" id="IPR024089">
    <property type="entry name" value="PRODH_PutA_dom_I/II"/>
</dbReference>
<reference evidence="25 26" key="1">
    <citation type="submission" date="2017-10" db="EMBL/GenBank/DDBJ databases">
        <title>Two draft genome sequences of Pusillimonas sp. strains isolated from a nitrate- and radionuclide-contaminated groundwater in Russia.</title>
        <authorList>
            <person name="Grouzdev D.S."/>
            <person name="Tourova T.P."/>
            <person name="Goeva M.A."/>
            <person name="Babich T.L."/>
            <person name="Sokolova D.S."/>
            <person name="Abdullin R."/>
            <person name="Poltaraus A.B."/>
            <person name="Toshchakov S.V."/>
            <person name="Nazina T.N."/>
        </authorList>
    </citation>
    <scope>NUCLEOTIDE SEQUENCE [LARGE SCALE GENOMIC DNA]</scope>
    <source>
        <strain evidence="25 26">JR1/69-3-13</strain>
    </source>
</reference>
<dbReference type="InterPro" id="IPR025703">
    <property type="entry name" value="Bifunct_PutA"/>
</dbReference>
<dbReference type="InterPro" id="IPR005933">
    <property type="entry name" value="PutA_C"/>
</dbReference>
<dbReference type="PANTHER" id="PTHR42862">
    <property type="entry name" value="DELTA-1-PYRROLINE-5-CARBOXYLATE DEHYDROGENASE 1, ISOFORM A-RELATED"/>
    <property type="match status" value="1"/>
</dbReference>
<dbReference type="InterPro" id="IPR002872">
    <property type="entry name" value="Proline_DH_dom"/>
</dbReference>
<dbReference type="Gene3D" id="1.20.5.460">
    <property type="entry name" value="Single helix bin"/>
    <property type="match status" value="1"/>
</dbReference>
<dbReference type="RefSeq" id="WP_102075369.1">
    <property type="nucleotide sequence ID" value="NZ_PDNW01000020.1"/>
</dbReference>
<dbReference type="InterPro" id="IPR024082">
    <property type="entry name" value="PRODH_PutA_dom_II"/>
</dbReference>
<dbReference type="GO" id="GO:0003677">
    <property type="term" value="F:DNA binding"/>
    <property type="evidence" value="ECO:0007669"/>
    <property type="project" value="UniProtKB-KW"/>
</dbReference>
<keyword evidence="26" id="KW-1185">Reference proteome</keyword>
<dbReference type="Gene3D" id="1.20.5.550">
    <property type="entry name" value="Single Helix bin"/>
    <property type="match status" value="1"/>
</dbReference>
<evidence type="ECO:0000256" key="2">
    <source>
        <dbReference type="ARBA" id="ARBA00004739"/>
    </source>
</evidence>
<keyword evidence="5 18" id="KW-0285">Flavoprotein</keyword>
<dbReference type="InterPro" id="IPR010985">
    <property type="entry name" value="Ribbon_hlx_hlx"/>
</dbReference>
<comment type="catalytic activity">
    <reaction evidence="14 18">
        <text>L-glutamate 5-semialdehyde + NAD(+) + H2O = L-glutamate + NADH + 2 H(+)</text>
        <dbReference type="Rhea" id="RHEA:30235"/>
        <dbReference type="ChEBI" id="CHEBI:15377"/>
        <dbReference type="ChEBI" id="CHEBI:15378"/>
        <dbReference type="ChEBI" id="CHEBI:29985"/>
        <dbReference type="ChEBI" id="CHEBI:57540"/>
        <dbReference type="ChEBI" id="CHEBI:57945"/>
        <dbReference type="ChEBI" id="CHEBI:58066"/>
        <dbReference type="EC" id="1.2.1.88"/>
    </reaction>
</comment>
<keyword evidence="7 18" id="KW-0560">Oxidoreductase</keyword>
<dbReference type="Gene3D" id="3.40.605.10">
    <property type="entry name" value="Aldehyde Dehydrogenase, Chain A, domain 1"/>
    <property type="match status" value="1"/>
</dbReference>
<organism evidence="25 26">
    <name type="scientific">Pollutimonas subterranea</name>
    <dbReference type="NCBI Taxonomy" id="2045210"/>
    <lineage>
        <taxon>Bacteria</taxon>
        <taxon>Pseudomonadati</taxon>
        <taxon>Pseudomonadota</taxon>
        <taxon>Betaproteobacteria</taxon>
        <taxon>Burkholderiales</taxon>
        <taxon>Alcaligenaceae</taxon>
        <taxon>Pollutimonas</taxon>
    </lineage>
</organism>
<dbReference type="Pfam" id="PF18327">
    <property type="entry name" value="PRODH"/>
    <property type="match status" value="1"/>
</dbReference>
<feature type="active site" evidence="19">
    <location>
        <position position="876"/>
    </location>
</feature>
<accession>A0A2N4U094</accession>